<proteinExistence type="predicted"/>
<dbReference type="Pfam" id="PF13783">
    <property type="entry name" value="DUF4177"/>
    <property type="match status" value="1"/>
</dbReference>
<evidence type="ECO:0008006" key="3">
    <source>
        <dbReference type="Google" id="ProtNLM"/>
    </source>
</evidence>
<accession>A0A0C1QXT3</accession>
<evidence type="ECO:0000313" key="2">
    <source>
        <dbReference type="Proteomes" id="UP000031366"/>
    </source>
</evidence>
<dbReference type="EMBL" id="AYSO01000018">
    <property type="protein sequence ID" value="KIE45812.1"/>
    <property type="molecule type" value="Genomic_DNA"/>
</dbReference>
<evidence type="ECO:0000313" key="1">
    <source>
        <dbReference type="EMBL" id="KIE45812.1"/>
    </source>
</evidence>
<reference evidence="1 2" key="1">
    <citation type="journal article" date="2015" name="Infect. Genet. Evol.">
        <title>Genomic sequences of six botulinum neurotoxin-producing strains representing three clostridial species illustrate the mobility and diversity of botulinum neurotoxin genes.</title>
        <authorList>
            <person name="Smith T.J."/>
            <person name="Hill K.K."/>
            <person name="Xie G."/>
            <person name="Foley B.T."/>
            <person name="Williamson C.H."/>
            <person name="Foster J.T."/>
            <person name="Johnson S.L."/>
            <person name="Chertkov O."/>
            <person name="Teshima H."/>
            <person name="Gibbons H.S."/>
            <person name="Johnsky L.A."/>
            <person name="Karavis M.A."/>
            <person name="Smith L.A."/>
        </authorList>
    </citation>
    <scope>NUCLEOTIDE SEQUENCE [LARGE SCALE GENOMIC DNA]</scope>
    <source>
        <strain evidence="1 2">CDC 2741</strain>
    </source>
</reference>
<comment type="caution">
    <text evidence="1">The sequence shown here is derived from an EMBL/GenBank/DDBJ whole genome shotgun (WGS) entry which is preliminary data.</text>
</comment>
<dbReference type="Proteomes" id="UP000031366">
    <property type="component" value="Unassembled WGS sequence"/>
</dbReference>
<gene>
    <name evidence="1" type="ORF">U732_2154</name>
</gene>
<dbReference type="AlphaFoldDB" id="A0A0C1QXT3"/>
<organism evidence="1 2">
    <name type="scientific">Clostridium argentinense CDC 2741</name>
    <dbReference type="NCBI Taxonomy" id="1418104"/>
    <lineage>
        <taxon>Bacteria</taxon>
        <taxon>Bacillati</taxon>
        <taxon>Bacillota</taxon>
        <taxon>Clostridia</taxon>
        <taxon>Eubacteriales</taxon>
        <taxon>Clostridiaceae</taxon>
        <taxon>Clostridium</taxon>
    </lineage>
</organism>
<keyword evidence="2" id="KW-1185">Reference proteome</keyword>
<protein>
    <recommendedName>
        <fullName evidence="3">DUF4177 domain-containing protein</fullName>
    </recommendedName>
</protein>
<dbReference type="InterPro" id="IPR025234">
    <property type="entry name" value="YjzH-like"/>
</dbReference>
<sequence>MFMYESKFVKIDLKAGLLSRDSAEDYNKIIENYLKENWKFIQIFAPSTGRYEFLPYFELIFERKIKNFN</sequence>
<name>A0A0C1QXT3_9CLOT</name>